<dbReference type="EMBL" id="JBDODL010000574">
    <property type="protein sequence ID" value="MES1920258.1"/>
    <property type="molecule type" value="Genomic_DNA"/>
</dbReference>
<organism evidence="3 4">
    <name type="scientific">Bonamia ostreae</name>
    <dbReference type="NCBI Taxonomy" id="126728"/>
    <lineage>
        <taxon>Eukaryota</taxon>
        <taxon>Sar</taxon>
        <taxon>Rhizaria</taxon>
        <taxon>Endomyxa</taxon>
        <taxon>Ascetosporea</taxon>
        <taxon>Haplosporida</taxon>
        <taxon>Bonamia</taxon>
    </lineage>
</organism>
<evidence type="ECO:0000313" key="3">
    <source>
        <dbReference type="EMBL" id="MES1920258.1"/>
    </source>
</evidence>
<protein>
    <submittedName>
        <fullName evidence="3">Uncharacterized protein</fullName>
    </submittedName>
</protein>
<dbReference type="SUPFAM" id="SSF48371">
    <property type="entry name" value="ARM repeat"/>
    <property type="match status" value="2"/>
</dbReference>
<sequence length="439" mass="52264">MSVELLNVKNHQLKQETLSYFRKIQNHFDQKLDKYFSYSDPDFEILLRSVFDEIEGNEESLLLNRHTSRTLEILFKTTKDLKKLLKFFLVVSNRFLDLSRGRCSSHPLQAILGRFGELKLEKNEMATFYDEIKKILNKFVKNFFVLSECQFATFVVRDIIKIFPDLFDDFDLKKLKIRENKRIEKRFCVKLTRKIIKLKSVFDKCRNKHFSPVLSTLISKMSDGTKRDRKYVRKLCEKIIFNNDFILLCCNPISSFLAQTILTKSTEETMNEITKIILPKIKFLSLHKNGNFVVQSIFQNKNLSQKTFLAIFNELKPHFKNLLDENKTLIIAKMSEFCTKNEETQKIYYEELAKIFPRKTKNICLNFLFDFAKDRYNLRKWDDYLTTKPSYPGCILLQNLLKFDPKITISVIKRRTFVLYCHKSSFKSFYKCINRSKQF</sequence>
<proteinExistence type="predicted"/>
<gene>
    <name evidence="3" type="ORF">MHBO_001948</name>
</gene>
<dbReference type="InterPro" id="IPR001313">
    <property type="entry name" value="Pumilio_RNA-bd_rpt"/>
</dbReference>
<dbReference type="PANTHER" id="PTHR13102">
    <property type="entry name" value="NUCLEOLAR PROTEIN 9"/>
    <property type="match status" value="1"/>
</dbReference>
<dbReference type="InterPro" id="IPR040000">
    <property type="entry name" value="NOP9"/>
</dbReference>
<dbReference type="Gene3D" id="1.25.10.10">
    <property type="entry name" value="Leucine-rich Repeat Variant"/>
    <property type="match status" value="2"/>
</dbReference>
<dbReference type="PANTHER" id="PTHR13102:SF0">
    <property type="entry name" value="NUCLEOLAR PROTEIN 9"/>
    <property type="match status" value="1"/>
</dbReference>
<evidence type="ECO:0000313" key="4">
    <source>
        <dbReference type="Proteomes" id="UP001439008"/>
    </source>
</evidence>
<evidence type="ECO:0000256" key="1">
    <source>
        <dbReference type="ARBA" id="ARBA00022737"/>
    </source>
</evidence>
<keyword evidence="1" id="KW-0677">Repeat</keyword>
<keyword evidence="4" id="KW-1185">Reference proteome</keyword>
<dbReference type="Proteomes" id="UP001439008">
    <property type="component" value="Unassembled WGS sequence"/>
</dbReference>
<reference evidence="3 4" key="1">
    <citation type="journal article" date="2024" name="BMC Biol.">
        <title>Comparative genomics of Ascetosporea gives new insight into the evolutionary basis for animal parasitism in Rhizaria.</title>
        <authorList>
            <person name="Hiltunen Thoren M."/>
            <person name="Onut-Brannstrom I."/>
            <person name="Alfjorden A."/>
            <person name="Peckova H."/>
            <person name="Swords F."/>
            <person name="Hooper C."/>
            <person name="Holzer A.S."/>
            <person name="Bass D."/>
            <person name="Burki F."/>
        </authorList>
    </citation>
    <scope>NUCLEOTIDE SEQUENCE [LARGE SCALE GENOMIC DNA]</scope>
    <source>
        <strain evidence="3">20-A016</strain>
    </source>
</reference>
<dbReference type="InterPro" id="IPR011989">
    <property type="entry name" value="ARM-like"/>
</dbReference>
<name>A0ABV2ALI4_9EUKA</name>
<dbReference type="PROSITE" id="PS50302">
    <property type="entry name" value="PUM"/>
    <property type="match status" value="1"/>
</dbReference>
<dbReference type="InterPro" id="IPR016024">
    <property type="entry name" value="ARM-type_fold"/>
</dbReference>
<dbReference type="Pfam" id="PF22493">
    <property type="entry name" value="PUF_NOP9"/>
    <property type="match status" value="1"/>
</dbReference>
<comment type="caution">
    <text evidence="3">The sequence shown here is derived from an EMBL/GenBank/DDBJ whole genome shotgun (WGS) entry which is preliminary data.</text>
</comment>
<feature type="repeat" description="Pumilio" evidence="2">
    <location>
        <begin position="275"/>
        <end position="313"/>
    </location>
</feature>
<evidence type="ECO:0000256" key="2">
    <source>
        <dbReference type="PROSITE-ProRule" id="PRU00317"/>
    </source>
</evidence>
<accession>A0ABV2ALI4</accession>
<dbReference type="SMART" id="SM00025">
    <property type="entry name" value="Pumilio"/>
    <property type="match status" value="4"/>
</dbReference>